<keyword evidence="1" id="KW-0472">Membrane</keyword>
<evidence type="ECO:0000313" key="2">
    <source>
        <dbReference type="EMBL" id="GAH36579.1"/>
    </source>
</evidence>
<keyword evidence="1" id="KW-1133">Transmembrane helix</keyword>
<gene>
    <name evidence="2" type="ORF">S03H2_20373</name>
</gene>
<name>X1G4U9_9ZZZZ</name>
<feature type="transmembrane region" description="Helical" evidence="1">
    <location>
        <begin position="45"/>
        <end position="66"/>
    </location>
</feature>
<evidence type="ECO:0000256" key="1">
    <source>
        <dbReference type="SAM" id="Phobius"/>
    </source>
</evidence>
<dbReference type="AlphaFoldDB" id="X1G4U9"/>
<keyword evidence="1" id="KW-0812">Transmembrane</keyword>
<dbReference type="EMBL" id="BARU01010731">
    <property type="protein sequence ID" value="GAH36579.1"/>
    <property type="molecule type" value="Genomic_DNA"/>
</dbReference>
<protein>
    <submittedName>
        <fullName evidence="2">Uncharacterized protein</fullName>
    </submittedName>
</protein>
<comment type="caution">
    <text evidence="2">The sequence shown here is derived from an EMBL/GenBank/DDBJ whole genome shotgun (WGS) entry which is preliminary data.</text>
</comment>
<feature type="non-terminal residue" evidence="2">
    <location>
        <position position="75"/>
    </location>
</feature>
<organism evidence="2">
    <name type="scientific">marine sediment metagenome</name>
    <dbReference type="NCBI Taxonomy" id="412755"/>
    <lineage>
        <taxon>unclassified sequences</taxon>
        <taxon>metagenomes</taxon>
        <taxon>ecological metagenomes</taxon>
    </lineage>
</organism>
<proteinExistence type="predicted"/>
<accession>X1G4U9</accession>
<sequence length="75" mass="8975">MFGEKKKKGKKRKLAMKLFLIIMFLLIYNIPQVYAGVGVTHYDYFAIYMIYFFLILPILLVITIAVEYKIIRLFF</sequence>
<reference evidence="2" key="1">
    <citation type="journal article" date="2014" name="Front. Microbiol.">
        <title>High frequency of phylogenetically diverse reductive dehalogenase-homologous genes in deep subseafloor sedimentary metagenomes.</title>
        <authorList>
            <person name="Kawai M."/>
            <person name="Futagami T."/>
            <person name="Toyoda A."/>
            <person name="Takaki Y."/>
            <person name="Nishi S."/>
            <person name="Hori S."/>
            <person name="Arai W."/>
            <person name="Tsubouchi T."/>
            <person name="Morono Y."/>
            <person name="Uchiyama I."/>
            <person name="Ito T."/>
            <person name="Fujiyama A."/>
            <person name="Inagaki F."/>
            <person name="Takami H."/>
        </authorList>
    </citation>
    <scope>NUCLEOTIDE SEQUENCE</scope>
    <source>
        <strain evidence="2">Expedition CK06-06</strain>
    </source>
</reference>